<keyword evidence="2" id="KW-1185">Reference proteome</keyword>
<sequence length="53" mass="6549">MTFLLLGKLSKKRNKAILPYSLVKNKNEFLRMHIWQRMKKEKNPHRENVDFFM</sequence>
<gene>
    <name evidence="1" type="ORF">T458_01745</name>
</gene>
<dbReference type="PATRIC" id="fig|1408254.3.peg.357"/>
<evidence type="ECO:0000313" key="2">
    <source>
        <dbReference type="Proteomes" id="UP000017973"/>
    </source>
</evidence>
<reference evidence="1 2" key="1">
    <citation type="journal article" date="2014" name="Genome Announc.">
        <title>Draft Genome Sequence of Brevibacillus panacihumi Strain W25, a Halotolerant Hydrocarbon-Degrading Bacterium.</title>
        <authorList>
            <person name="Wang X."/>
            <person name="Jin D."/>
            <person name="Zhou L."/>
            <person name="Wu L."/>
            <person name="An W."/>
            <person name="Chen Y."/>
            <person name="Zhao L."/>
        </authorList>
    </citation>
    <scope>NUCLEOTIDE SEQUENCE [LARGE SCALE GENOMIC DNA]</scope>
    <source>
        <strain evidence="1 2">W25</strain>
    </source>
</reference>
<accession>V6MDZ2</accession>
<protein>
    <submittedName>
        <fullName evidence="1">Uncharacterized protein</fullName>
    </submittedName>
</protein>
<name>V6MDZ2_9BACL</name>
<organism evidence="1 2">
    <name type="scientific">Brevibacillus panacihumi W25</name>
    <dbReference type="NCBI Taxonomy" id="1408254"/>
    <lineage>
        <taxon>Bacteria</taxon>
        <taxon>Bacillati</taxon>
        <taxon>Bacillota</taxon>
        <taxon>Bacilli</taxon>
        <taxon>Bacillales</taxon>
        <taxon>Paenibacillaceae</taxon>
        <taxon>Brevibacillus</taxon>
    </lineage>
</organism>
<dbReference type="Proteomes" id="UP000017973">
    <property type="component" value="Unassembled WGS sequence"/>
</dbReference>
<proteinExistence type="predicted"/>
<evidence type="ECO:0000313" key="1">
    <source>
        <dbReference type="EMBL" id="EST56744.1"/>
    </source>
</evidence>
<comment type="caution">
    <text evidence="1">The sequence shown here is derived from an EMBL/GenBank/DDBJ whole genome shotgun (WGS) entry which is preliminary data.</text>
</comment>
<dbReference type="EMBL" id="AYJU01000001">
    <property type="protein sequence ID" value="EST56744.1"/>
    <property type="molecule type" value="Genomic_DNA"/>
</dbReference>
<dbReference type="AlphaFoldDB" id="V6MDZ2"/>
<dbReference type="HOGENOM" id="CLU_3059216_0_0_9"/>